<dbReference type="AlphaFoldDB" id="A0A2Z6MJ40"/>
<evidence type="ECO:0000313" key="10">
    <source>
        <dbReference type="Proteomes" id="UP000242715"/>
    </source>
</evidence>
<dbReference type="InterPro" id="IPR005123">
    <property type="entry name" value="Oxoglu/Fe-dep_dioxygenase_dom"/>
</dbReference>
<protein>
    <recommendedName>
        <fullName evidence="8">Fe2OG dioxygenase domain-containing protein</fullName>
    </recommendedName>
</protein>
<dbReference type="Pfam" id="PF14226">
    <property type="entry name" value="DIOX_N"/>
    <property type="match status" value="1"/>
</dbReference>
<evidence type="ECO:0000256" key="7">
    <source>
        <dbReference type="RuleBase" id="RU003682"/>
    </source>
</evidence>
<name>A0A2Z6MJ40_TRISU</name>
<dbReference type="InterPro" id="IPR027443">
    <property type="entry name" value="IPNS-like_sf"/>
</dbReference>
<keyword evidence="5 7" id="KW-0408">Iron</keyword>
<dbReference type="Proteomes" id="UP000242715">
    <property type="component" value="Unassembled WGS sequence"/>
</dbReference>
<dbReference type="InterPro" id="IPR026992">
    <property type="entry name" value="DIOX_N"/>
</dbReference>
<sequence>MGSETSQKLPVIDFTNINLANRELVKSQIYEAVVEYGCFEATFDKIPLELRKAIFGSLEEVFDLPLEKKLVNVCKMKHQEYVGQSPMVPLFESLGIDYANNFERVKSITNIWWPEGNLNFSKTIHSFTEIITELDQLIRKMILESLGVQKYMEEHMNSTDYLLRVMKYKSPQTTDPKLGLVNHTDQSITTILYQNQVGGLEVMTKDEKWISYKPSPNSFVVMIGDSLKAWSNGRLHSPFHRVMMSGNETRYSLGLFAVPKGGCCFKAPDELVDDEHPLLFKPFDFADFLDYRCSEKGRMDQFSLRTYCGL</sequence>
<comment type="function">
    <text evidence="6">Probable 2-oxoglutarate-dependent dioxygenase that may be involved in glucosinolates biosynthesis. May play a role in the production of aliphatic glucosinolates.</text>
</comment>
<proteinExistence type="inferred from homology"/>
<dbReference type="SUPFAM" id="SSF51197">
    <property type="entry name" value="Clavaminate synthase-like"/>
    <property type="match status" value="1"/>
</dbReference>
<dbReference type="GO" id="GO:0046872">
    <property type="term" value="F:metal ion binding"/>
    <property type="evidence" value="ECO:0007669"/>
    <property type="project" value="UniProtKB-KW"/>
</dbReference>
<evidence type="ECO:0000256" key="3">
    <source>
        <dbReference type="ARBA" id="ARBA00022964"/>
    </source>
</evidence>
<evidence type="ECO:0000259" key="8">
    <source>
        <dbReference type="PROSITE" id="PS51471"/>
    </source>
</evidence>
<dbReference type="Gene3D" id="2.60.120.330">
    <property type="entry name" value="B-lactam Antibiotic, Isopenicillin N Synthase, Chain"/>
    <property type="match status" value="1"/>
</dbReference>
<dbReference type="InterPro" id="IPR044861">
    <property type="entry name" value="IPNS-like_FE2OG_OXY"/>
</dbReference>
<comment type="similarity">
    <text evidence="1 7">Belongs to the iron/ascorbate-dependent oxidoreductase family.</text>
</comment>
<evidence type="ECO:0000256" key="6">
    <source>
        <dbReference type="ARBA" id="ARBA00057022"/>
    </source>
</evidence>
<evidence type="ECO:0000256" key="4">
    <source>
        <dbReference type="ARBA" id="ARBA00023002"/>
    </source>
</evidence>
<dbReference type="EMBL" id="DF973265">
    <property type="protein sequence ID" value="GAU23215.1"/>
    <property type="molecule type" value="Genomic_DNA"/>
</dbReference>
<keyword evidence="10" id="KW-1185">Reference proteome</keyword>
<dbReference type="InterPro" id="IPR050231">
    <property type="entry name" value="Iron_ascorbate_oxido_reductase"/>
</dbReference>
<evidence type="ECO:0000256" key="5">
    <source>
        <dbReference type="ARBA" id="ARBA00023004"/>
    </source>
</evidence>
<evidence type="ECO:0000256" key="1">
    <source>
        <dbReference type="ARBA" id="ARBA00008056"/>
    </source>
</evidence>
<dbReference type="Pfam" id="PF03171">
    <property type="entry name" value="2OG-FeII_Oxy"/>
    <property type="match status" value="1"/>
</dbReference>
<keyword evidence="3" id="KW-0223">Dioxygenase</keyword>
<accession>A0A2Z6MJ40</accession>
<dbReference type="GO" id="GO:0051213">
    <property type="term" value="F:dioxygenase activity"/>
    <property type="evidence" value="ECO:0007669"/>
    <property type="project" value="UniProtKB-KW"/>
</dbReference>
<evidence type="ECO:0000313" key="9">
    <source>
        <dbReference type="EMBL" id="GAU23215.1"/>
    </source>
</evidence>
<reference evidence="10" key="1">
    <citation type="journal article" date="2017" name="Front. Plant Sci.">
        <title>Climate Clever Clovers: New Paradigm to Reduce the Environmental Footprint of Ruminants by Breeding Low Methanogenic Forages Utilizing Haplotype Variation.</title>
        <authorList>
            <person name="Kaur P."/>
            <person name="Appels R."/>
            <person name="Bayer P.E."/>
            <person name="Keeble-Gagnere G."/>
            <person name="Wang J."/>
            <person name="Hirakawa H."/>
            <person name="Shirasawa K."/>
            <person name="Vercoe P."/>
            <person name="Stefanova K."/>
            <person name="Durmic Z."/>
            <person name="Nichols P."/>
            <person name="Revell C."/>
            <person name="Isobe S.N."/>
            <person name="Edwards D."/>
            <person name="Erskine W."/>
        </authorList>
    </citation>
    <scope>NUCLEOTIDE SEQUENCE [LARGE SCALE GENOMIC DNA]</scope>
    <source>
        <strain evidence="10">cv. Daliak</strain>
    </source>
</reference>
<dbReference type="PROSITE" id="PS51471">
    <property type="entry name" value="FE2OG_OXY"/>
    <property type="match status" value="1"/>
</dbReference>
<dbReference type="PANTHER" id="PTHR47990">
    <property type="entry name" value="2-OXOGLUTARATE (2OG) AND FE(II)-DEPENDENT OXYGENASE SUPERFAMILY PROTEIN-RELATED"/>
    <property type="match status" value="1"/>
</dbReference>
<keyword evidence="2 7" id="KW-0479">Metal-binding</keyword>
<keyword evidence="4 7" id="KW-0560">Oxidoreductase</keyword>
<gene>
    <name evidence="9" type="ORF">TSUD_172430</name>
</gene>
<evidence type="ECO:0000256" key="2">
    <source>
        <dbReference type="ARBA" id="ARBA00022723"/>
    </source>
</evidence>
<dbReference type="OrthoDB" id="288590at2759"/>
<organism evidence="9 10">
    <name type="scientific">Trifolium subterraneum</name>
    <name type="common">Subterranean clover</name>
    <dbReference type="NCBI Taxonomy" id="3900"/>
    <lineage>
        <taxon>Eukaryota</taxon>
        <taxon>Viridiplantae</taxon>
        <taxon>Streptophyta</taxon>
        <taxon>Embryophyta</taxon>
        <taxon>Tracheophyta</taxon>
        <taxon>Spermatophyta</taxon>
        <taxon>Magnoliopsida</taxon>
        <taxon>eudicotyledons</taxon>
        <taxon>Gunneridae</taxon>
        <taxon>Pentapetalae</taxon>
        <taxon>rosids</taxon>
        <taxon>fabids</taxon>
        <taxon>Fabales</taxon>
        <taxon>Fabaceae</taxon>
        <taxon>Papilionoideae</taxon>
        <taxon>50 kb inversion clade</taxon>
        <taxon>NPAAA clade</taxon>
        <taxon>Hologalegina</taxon>
        <taxon>IRL clade</taxon>
        <taxon>Trifolieae</taxon>
        <taxon>Trifolium</taxon>
    </lineage>
</organism>
<dbReference type="FunFam" id="2.60.120.330:FF:000022">
    <property type="entry name" value="Probable 2-oxoglutarate-dependent dioxygenase AOP1.2"/>
    <property type="match status" value="1"/>
</dbReference>
<feature type="domain" description="Fe2OG dioxygenase" evidence="8">
    <location>
        <begin position="158"/>
        <end position="259"/>
    </location>
</feature>